<evidence type="ECO:0000313" key="3">
    <source>
        <dbReference type="Proteomes" id="UP001228113"/>
    </source>
</evidence>
<dbReference type="PROSITE" id="PS50851">
    <property type="entry name" value="CHEW"/>
    <property type="match status" value="1"/>
</dbReference>
<dbReference type="PANTHER" id="PTHR22617:SF41">
    <property type="entry name" value="CHEMOTAXIS SIGNAL TRANSDUCTION SYSTEM ADAPTOR PROTEIN CHEW"/>
    <property type="match status" value="1"/>
</dbReference>
<dbReference type="InterPro" id="IPR039315">
    <property type="entry name" value="CheW"/>
</dbReference>
<dbReference type="InterPro" id="IPR002545">
    <property type="entry name" value="CheW-lke_dom"/>
</dbReference>
<protein>
    <submittedName>
        <fullName evidence="2">Chemotaxis protein CheW</fullName>
    </submittedName>
</protein>
<dbReference type="RefSeq" id="WP_243334269.1">
    <property type="nucleotide sequence ID" value="NZ_AP027081.1"/>
</dbReference>
<evidence type="ECO:0000313" key="2">
    <source>
        <dbReference type="EMBL" id="BDU75541.1"/>
    </source>
</evidence>
<keyword evidence="3" id="KW-1185">Reference proteome</keyword>
<dbReference type="SUPFAM" id="SSF50341">
    <property type="entry name" value="CheW-like"/>
    <property type="match status" value="1"/>
</dbReference>
<dbReference type="EMBL" id="AP027081">
    <property type="protein sequence ID" value="BDU75541.1"/>
    <property type="molecule type" value="Genomic_DNA"/>
</dbReference>
<dbReference type="GO" id="GO:0005829">
    <property type="term" value="C:cytosol"/>
    <property type="evidence" value="ECO:0007669"/>
    <property type="project" value="TreeGrafter"/>
</dbReference>
<reference evidence="2" key="1">
    <citation type="journal article" date="2023" name="Int. J. Syst. Evol. Microbiol.">
        <title>Mesoterricola silvestris gen. nov., sp. nov., Mesoterricola sediminis sp. nov., Geothrix oryzae sp. nov., Geothrix edaphica sp. nov., Geothrix rubra sp. nov., and Geothrix limicola sp. nov., six novel members of Acidobacteriota isolated from soils.</title>
        <authorList>
            <person name="Itoh H."/>
            <person name="Sugisawa Y."/>
            <person name="Mise K."/>
            <person name="Xu Z."/>
            <person name="Kuniyasu M."/>
            <person name="Ushijima N."/>
            <person name="Kawano K."/>
            <person name="Kobayashi E."/>
            <person name="Shiratori Y."/>
            <person name="Masuda Y."/>
            <person name="Senoo K."/>
        </authorList>
    </citation>
    <scope>NUCLEOTIDE SEQUENCE</scope>
    <source>
        <strain evidence="2">W786</strain>
    </source>
</reference>
<dbReference type="InterPro" id="IPR036061">
    <property type="entry name" value="CheW-like_dom_sf"/>
</dbReference>
<dbReference type="GO" id="GO:0006935">
    <property type="term" value="P:chemotaxis"/>
    <property type="evidence" value="ECO:0007669"/>
    <property type="project" value="InterPro"/>
</dbReference>
<feature type="domain" description="CheW-like" evidence="1">
    <location>
        <begin position="23"/>
        <end position="167"/>
    </location>
</feature>
<gene>
    <name evidence="2" type="primary">cheW-1_2</name>
    <name evidence="2" type="ORF">METESE_04990</name>
</gene>
<dbReference type="Gene3D" id="2.40.50.180">
    <property type="entry name" value="CheA-289, Domain 4"/>
    <property type="match status" value="1"/>
</dbReference>
<sequence length="181" mass="19307">MAEAMRLDKRNRAQANRVQAEQKAQYLAFNLGGEAFAMEIRSIKEVIQYGTLTEVPLMPEFIRGVINLRGAVVPVIDLSVRFNRPPTEVARRTCVVILEVPCQGDVVELGVIVDHVSEVLDIGPSEIEPAPAFGSSLRSDFIAGVGKVGGKFVIILDVAHVLSIDEMAALAAGTGGEGPAA</sequence>
<organism evidence="2 3">
    <name type="scientific">Mesoterricola sediminis</name>
    <dbReference type="NCBI Taxonomy" id="2927980"/>
    <lineage>
        <taxon>Bacteria</taxon>
        <taxon>Pseudomonadati</taxon>
        <taxon>Acidobacteriota</taxon>
        <taxon>Holophagae</taxon>
        <taxon>Holophagales</taxon>
        <taxon>Holophagaceae</taxon>
        <taxon>Mesoterricola</taxon>
    </lineage>
</organism>
<evidence type="ECO:0000259" key="1">
    <source>
        <dbReference type="PROSITE" id="PS50851"/>
    </source>
</evidence>
<dbReference type="PANTHER" id="PTHR22617">
    <property type="entry name" value="CHEMOTAXIS SENSOR HISTIDINE KINASE-RELATED"/>
    <property type="match status" value="1"/>
</dbReference>
<dbReference type="KEGG" id="msea:METESE_04990"/>
<dbReference type="Proteomes" id="UP001228113">
    <property type="component" value="Chromosome"/>
</dbReference>
<dbReference type="SMART" id="SM00260">
    <property type="entry name" value="CheW"/>
    <property type="match status" value="1"/>
</dbReference>
<name>A0AA48H129_9BACT</name>
<accession>A0AA48H129</accession>
<proteinExistence type="predicted"/>
<dbReference type="GO" id="GO:0007165">
    <property type="term" value="P:signal transduction"/>
    <property type="evidence" value="ECO:0007669"/>
    <property type="project" value="InterPro"/>
</dbReference>
<dbReference type="Pfam" id="PF01584">
    <property type="entry name" value="CheW"/>
    <property type="match status" value="1"/>
</dbReference>
<dbReference type="AlphaFoldDB" id="A0AA48H129"/>
<dbReference type="Gene3D" id="2.30.30.40">
    <property type="entry name" value="SH3 Domains"/>
    <property type="match status" value="1"/>
</dbReference>